<reference evidence="1 2" key="1">
    <citation type="journal article" date="2012" name="PLoS Pathog.">
        <title>Diverse lifestyles and strategies of plant pathogenesis encoded in the genomes of eighteen Dothideomycetes fungi.</title>
        <authorList>
            <person name="Ohm R.A."/>
            <person name="Feau N."/>
            <person name="Henrissat B."/>
            <person name="Schoch C.L."/>
            <person name="Horwitz B.A."/>
            <person name="Barry K.W."/>
            <person name="Condon B.J."/>
            <person name="Copeland A.C."/>
            <person name="Dhillon B."/>
            <person name="Glaser F."/>
            <person name="Hesse C.N."/>
            <person name="Kosti I."/>
            <person name="LaButti K."/>
            <person name="Lindquist E.A."/>
            <person name="Lucas S."/>
            <person name="Salamov A.A."/>
            <person name="Bradshaw R.E."/>
            <person name="Ciuffetti L."/>
            <person name="Hamelin R.C."/>
            <person name="Kema G.H.J."/>
            <person name="Lawrence C."/>
            <person name="Scott J.A."/>
            <person name="Spatafora J.W."/>
            <person name="Turgeon B.G."/>
            <person name="de Wit P.J.G.M."/>
            <person name="Zhong S."/>
            <person name="Goodwin S.B."/>
            <person name="Grigoriev I.V."/>
        </authorList>
    </citation>
    <scope>NUCLEOTIDE SEQUENCE [LARGE SCALE GENOMIC DNA]</scope>
    <source>
        <strain evidence="1 2">CIRAD86</strain>
    </source>
</reference>
<gene>
    <name evidence="1" type="ORF">MYCFIDRAFT_178823</name>
</gene>
<dbReference type="RefSeq" id="XP_007931014.1">
    <property type="nucleotide sequence ID" value="XM_007932823.1"/>
</dbReference>
<proteinExistence type="predicted"/>
<evidence type="ECO:0000313" key="2">
    <source>
        <dbReference type="Proteomes" id="UP000016932"/>
    </source>
</evidence>
<dbReference type="VEuPathDB" id="FungiDB:MYCFIDRAFT_178823"/>
<dbReference type="Proteomes" id="UP000016932">
    <property type="component" value="Unassembled WGS sequence"/>
</dbReference>
<organism evidence="1 2">
    <name type="scientific">Pseudocercospora fijiensis (strain CIRAD86)</name>
    <name type="common">Black leaf streak disease fungus</name>
    <name type="synonym">Mycosphaerella fijiensis</name>
    <dbReference type="NCBI Taxonomy" id="383855"/>
    <lineage>
        <taxon>Eukaryota</taxon>
        <taxon>Fungi</taxon>
        <taxon>Dikarya</taxon>
        <taxon>Ascomycota</taxon>
        <taxon>Pezizomycotina</taxon>
        <taxon>Dothideomycetes</taxon>
        <taxon>Dothideomycetidae</taxon>
        <taxon>Mycosphaerellales</taxon>
        <taxon>Mycosphaerellaceae</taxon>
        <taxon>Pseudocercospora</taxon>
    </lineage>
</organism>
<evidence type="ECO:0000313" key="1">
    <source>
        <dbReference type="EMBL" id="EME78713.1"/>
    </source>
</evidence>
<sequence>MDTVGVDPCLTDERRQPTSYYRGCWYGLEERGSYSPLKISFASPPSTSAITSIPDGSTTIGRLCLVRFAHVRATWQSELRMSEPKKRINMQLSSLSSRNRASNVPCKASTWEWAIRPAQNSTLGIGHIILHMPPFFKLKHIALKWLDVLHRSNTGVLKSDLESRTSSMDLSTVSINYLARTLLHKLAGGEVLDDETRQLIQEVIADDIEALSTQSESNEELAEKQRRIAMGILTAYRCFNVEDAMQMDKIFEHRTSDCVQVTLPRSAGMPDRNNKQYRKYLQDLVLNDLAPFRGEVSTDSKADVEFPEREMILT</sequence>
<dbReference type="OrthoDB" id="3758478at2759"/>
<dbReference type="EMBL" id="KB446563">
    <property type="protein sequence ID" value="EME78713.1"/>
    <property type="molecule type" value="Genomic_DNA"/>
</dbReference>
<dbReference type="GeneID" id="19333999"/>
<name>M3ANM9_PSEFD</name>
<protein>
    <submittedName>
        <fullName evidence="1">Uncharacterized protein</fullName>
    </submittedName>
</protein>
<dbReference type="HOGENOM" id="CLU_886034_0_0_1"/>
<keyword evidence="2" id="KW-1185">Reference proteome</keyword>
<dbReference type="AlphaFoldDB" id="M3ANM9"/>
<accession>M3ANM9</accession>
<dbReference type="KEGG" id="pfj:MYCFIDRAFT_178823"/>